<reference evidence="7 8" key="1">
    <citation type="submission" date="2020-10" db="EMBL/GenBank/DDBJ databases">
        <title>The Coptis chinensis genome and diversification of protoberbering-type alkaloids.</title>
        <authorList>
            <person name="Wang B."/>
            <person name="Shu S."/>
            <person name="Song C."/>
            <person name="Liu Y."/>
        </authorList>
    </citation>
    <scope>NUCLEOTIDE SEQUENCE [LARGE SCALE GENOMIC DNA]</scope>
    <source>
        <strain evidence="7">HL-2020</strain>
        <tissue evidence="7">Leaf</tissue>
    </source>
</reference>
<evidence type="ECO:0000313" key="8">
    <source>
        <dbReference type="Proteomes" id="UP000631114"/>
    </source>
</evidence>
<dbReference type="GO" id="GO:0004930">
    <property type="term" value="F:G protein-coupled receptor activity"/>
    <property type="evidence" value="ECO:0007669"/>
    <property type="project" value="TreeGrafter"/>
</dbReference>
<dbReference type="InterPro" id="IPR029159">
    <property type="entry name" value="CA109-like"/>
</dbReference>
<dbReference type="GO" id="GO:0005886">
    <property type="term" value="C:plasma membrane"/>
    <property type="evidence" value="ECO:0007669"/>
    <property type="project" value="TreeGrafter"/>
</dbReference>
<evidence type="ECO:0000256" key="1">
    <source>
        <dbReference type="ARBA" id="ARBA00004141"/>
    </source>
</evidence>
<dbReference type="EMBL" id="JADFTS010000007">
    <property type="protein sequence ID" value="KAF9596390.1"/>
    <property type="molecule type" value="Genomic_DNA"/>
</dbReference>
<dbReference type="PANTHER" id="PTHR15876">
    <property type="entry name" value="TRANSMEMBRANE PROTEIN ADIPOCYTE-ASSOCIATED 1"/>
    <property type="match status" value="1"/>
</dbReference>
<comment type="similarity">
    <text evidence="2">Belongs to the UPF0359 family.</text>
</comment>
<keyword evidence="5 6" id="KW-0472">Membrane</keyword>
<evidence type="ECO:0000256" key="4">
    <source>
        <dbReference type="ARBA" id="ARBA00022989"/>
    </source>
</evidence>
<feature type="transmembrane region" description="Helical" evidence="6">
    <location>
        <begin position="169"/>
        <end position="190"/>
    </location>
</feature>
<keyword evidence="3 6" id="KW-0812">Transmembrane</keyword>
<accession>A0A835H9U7</accession>
<evidence type="ECO:0000256" key="2">
    <source>
        <dbReference type="ARBA" id="ARBA00010125"/>
    </source>
</evidence>
<proteinExistence type="inferred from homology"/>
<dbReference type="Pfam" id="PF10160">
    <property type="entry name" value="Tmemb_40"/>
    <property type="match status" value="1"/>
</dbReference>
<dbReference type="Proteomes" id="UP000631114">
    <property type="component" value="Unassembled WGS sequence"/>
</dbReference>
<dbReference type="AlphaFoldDB" id="A0A835H9U7"/>
<feature type="transmembrane region" description="Helical" evidence="6">
    <location>
        <begin position="135"/>
        <end position="157"/>
    </location>
</feature>
<evidence type="ECO:0000256" key="6">
    <source>
        <dbReference type="SAM" id="Phobius"/>
    </source>
</evidence>
<keyword evidence="8" id="KW-1185">Reference proteome</keyword>
<comment type="caution">
    <text evidence="7">The sequence shown here is derived from an EMBL/GenBank/DDBJ whole genome shotgun (WGS) entry which is preliminary data.</text>
</comment>
<name>A0A835H9U7_9MAGN</name>
<evidence type="ECO:0000256" key="3">
    <source>
        <dbReference type="ARBA" id="ARBA00022692"/>
    </source>
</evidence>
<protein>
    <submittedName>
        <fullName evidence="7">Uncharacterized protein</fullName>
    </submittedName>
</protein>
<sequence length="202" mass="22956">METETKKIEAMEWAKSDFQGIVMSLEKIFRDGRHLANASSRKQTELRIGIRPSIAVCIEGLKVVYEMHESEIERSDFLQCISSSFESMYRAELNVFGDVGAHSLDRLLIDQPNIPKEEAKKSFTKLFHGRSYIMIAYYGLLWAVSLLNLAWCAFQPWECTTGKEFSWNLLSLFTTSGMLFLEISLLAFLLQGSYASGLDALT</sequence>
<organism evidence="7 8">
    <name type="scientific">Coptis chinensis</name>
    <dbReference type="NCBI Taxonomy" id="261450"/>
    <lineage>
        <taxon>Eukaryota</taxon>
        <taxon>Viridiplantae</taxon>
        <taxon>Streptophyta</taxon>
        <taxon>Embryophyta</taxon>
        <taxon>Tracheophyta</taxon>
        <taxon>Spermatophyta</taxon>
        <taxon>Magnoliopsida</taxon>
        <taxon>Ranunculales</taxon>
        <taxon>Ranunculaceae</taxon>
        <taxon>Coptidoideae</taxon>
        <taxon>Coptis</taxon>
    </lineage>
</organism>
<dbReference type="Pfam" id="PF15011">
    <property type="entry name" value="CA109-like"/>
    <property type="match status" value="1"/>
</dbReference>
<keyword evidence="4 6" id="KW-1133">Transmembrane helix</keyword>
<dbReference type="PANTHER" id="PTHR15876:SF8">
    <property type="entry name" value="TRANSMEMBRANE PROTEIN ADIPOCYTE-ASSOCIATED 1"/>
    <property type="match status" value="1"/>
</dbReference>
<dbReference type="OrthoDB" id="2018540at2759"/>
<gene>
    <name evidence="7" type="ORF">IFM89_009738</name>
</gene>
<evidence type="ECO:0000313" key="7">
    <source>
        <dbReference type="EMBL" id="KAF9596390.1"/>
    </source>
</evidence>
<evidence type="ECO:0000256" key="5">
    <source>
        <dbReference type="ARBA" id="ARBA00023136"/>
    </source>
</evidence>
<comment type="subcellular location">
    <subcellularLocation>
        <location evidence="1">Membrane</location>
        <topology evidence="1">Multi-pass membrane protein</topology>
    </subcellularLocation>
</comment>
<dbReference type="InterPro" id="IPR018781">
    <property type="entry name" value="TPRA1/CAND2/CAND8"/>
</dbReference>